<dbReference type="PANTHER" id="PTHR47169">
    <property type="entry name" value="OS01G0541250 PROTEIN"/>
    <property type="match status" value="1"/>
</dbReference>
<gene>
    <name evidence="1" type="ORF">As57867_007821</name>
</gene>
<name>A0A6A4YZ35_9STRA</name>
<dbReference type="OrthoDB" id="155387at2759"/>
<protein>
    <recommendedName>
        <fullName evidence="2">Tc1-like transposase DDE domain-containing protein</fullName>
    </recommendedName>
</protein>
<reference evidence="1" key="1">
    <citation type="submission" date="2019-06" db="EMBL/GenBank/DDBJ databases">
        <title>Genomics analysis of Aphanomyces spp. identifies a new class of oomycete effector associated with host adaptation.</title>
        <authorList>
            <person name="Gaulin E."/>
        </authorList>
    </citation>
    <scope>NUCLEOTIDE SEQUENCE</scope>
    <source>
        <strain evidence="1">CBS 578.67</strain>
    </source>
</reference>
<dbReference type="GO" id="GO:0003676">
    <property type="term" value="F:nucleic acid binding"/>
    <property type="evidence" value="ECO:0007669"/>
    <property type="project" value="InterPro"/>
</dbReference>
<evidence type="ECO:0000313" key="1">
    <source>
        <dbReference type="EMBL" id="KAF0701805.1"/>
    </source>
</evidence>
<dbReference type="EMBL" id="VJMH01004903">
    <property type="protein sequence ID" value="KAF0701805.1"/>
    <property type="molecule type" value="Genomic_DNA"/>
</dbReference>
<accession>A0A6A4YZ35</accession>
<dbReference type="InterPro" id="IPR036397">
    <property type="entry name" value="RNaseH_sf"/>
</dbReference>
<dbReference type="PANTHER" id="PTHR47169:SF2">
    <property type="entry name" value="OS01G0541250 PROTEIN"/>
    <property type="match status" value="1"/>
</dbReference>
<organism evidence="1">
    <name type="scientific">Aphanomyces stellatus</name>
    <dbReference type="NCBI Taxonomy" id="120398"/>
    <lineage>
        <taxon>Eukaryota</taxon>
        <taxon>Sar</taxon>
        <taxon>Stramenopiles</taxon>
        <taxon>Oomycota</taxon>
        <taxon>Saprolegniomycetes</taxon>
        <taxon>Saprolegniales</taxon>
        <taxon>Verrucalvaceae</taxon>
        <taxon>Aphanomyces</taxon>
    </lineage>
</organism>
<dbReference type="AlphaFoldDB" id="A0A6A4YZ35"/>
<feature type="non-terminal residue" evidence="1">
    <location>
        <position position="1"/>
    </location>
</feature>
<comment type="caution">
    <text evidence="1">The sequence shown here is derived from an EMBL/GenBank/DDBJ whole genome shotgun (WGS) entry which is preliminary data.</text>
</comment>
<dbReference type="Gene3D" id="3.30.420.10">
    <property type="entry name" value="Ribonuclease H-like superfamily/Ribonuclease H"/>
    <property type="match status" value="1"/>
</dbReference>
<evidence type="ECO:0008006" key="2">
    <source>
        <dbReference type="Google" id="ProtNLM"/>
    </source>
</evidence>
<sequence>NSGTTRKRTKAEIEAAIKEVDHQNRQTLRSLEAHSKIPKTTLLNHMKESNVKAKSSYSKPMLSDDNKDDRMRFASSFLRPQSNGTHLFAPMHEYVHVDEKWFFLTKAKKKFYVYEDETLALRAVKNKKFITKVMFLAAVARPRYDPHRRREFDGKIGIWPFVHRTPAKRTSKNRVEDTVETKPQNVDSRAYFNMMLNNVVPAIQAKFPLQDLRSGVMLQQDNASPHKIVSNDILRHNGIEGIGVIEQPPNSPDYNVLDLGFFNSIQSLQHQKSTKTIEELIDAVERAFVELPNANLSKTFITLQKVLEKSLDIHGGNTYKFPHMSKDANIKDLASYNVECDPEVLVSALSHMSSLI</sequence>
<proteinExistence type="predicted"/>